<accession>A0A7W9SSQ3</accession>
<dbReference type="AlphaFoldDB" id="A0A7W9SSQ3"/>
<dbReference type="Proteomes" id="UP000520814">
    <property type="component" value="Unassembled WGS sequence"/>
</dbReference>
<sequence length="45" mass="5026">MSISERAGRARTDKLPYAICHTYLTGNDVAIEARVIQYTLGILPF</sequence>
<name>A0A7W9SSQ3_ARMRO</name>
<dbReference type="EMBL" id="JACHGW010000004">
    <property type="protein sequence ID" value="MBB6052162.1"/>
    <property type="molecule type" value="Genomic_DNA"/>
</dbReference>
<proteinExistence type="predicted"/>
<organism evidence="1 2">
    <name type="scientific">Armatimonas rosea</name>
    <dbReference type="NCBI Taxonomy" id="685828"/>
    <lineage>
        <taxon>Bacteria</taxon>
        <taxon>Bacillati</taxon>
        <taxon>Armatimonadota</taxon>
        <taxon>Armatimonadia</taxon>
        <taxon>Armatimonadales</taxon>
        <taxon>Armatimonadaceae</taxon>
        <taxon>Armatimonas</taxon>
    </lineage>
</organism>
<gene>
    <name evidence="1" type="ORF">HNQ39_003983</name>
</gene>
<reference evidence="1 2" key="1">
    <citation type="submission" date="2020-08" db="EMBL/GenBank/DDBJ databases">
        <title>Genomic Encyclopedia of Type Strains, Phase IV (KMG-IV): sequencing the most valuable type-strain genomes for metagenomic binning, comparative biology and taxonomic classification.</title>
        <authorList>
            <person name="Goeker M."/>
        </authorList>
    </citation>
    <scope>NUCLEOTIDE SEQUENCE [LARGE SCALE GENOMIC DNA]</scope>
    <source>
        <strain evidence="1 2">DSM 23562</strain>
    </source>
</reference>
<comment type="caution">
    <text evidence="1">The sequence shown here is derived from an EMBL/GenBank/DDBJ whole genome shotgun (WGS) entry which is preliminary data.</text>
</comment>
<evidence type="ECO:0000313" key="2">
    <source>
        <dbReference type="Proteomes" id="UP000520814"/>
    </source>
</evidence>
<protein>
    <submittedName>
        <fullName evidence="1">Uncharacterized protein</fullName>
    </submittedName>
</protein>
<keyword evidence="2" id="KW-1185">Reference proteome</keyword>
<evidence type="ECO:0000313" key="1">
    <source>
        <dbReference type="EMBL" id="MBB6052162.1"/>
    </source>
</evidence>